<keyword evidence="4" id="KW-1185">Reference proteome</keyword>
<protein>
    <recommendedName>
        <fullName evidence="2">DUF7144 domain-containing protein</fullName>
    </recommendedName>
</protein>
<evidence type="ECO:0000313" key="3">
    <source>
        <dbReference type="EMBL" id="GAA1510344.1"/>
    </source>
</evidence>
<dbReference type="RefSeq" id="WP_344502045.1">
    <property type="nucleotide sequence ID" value="NZ_BAAAQD010000004.1"/>
</dbReference>
<reference evidence="3 4" key="1">
    <citation type="journal article" date="2019" name="Int. J. Syst. Evol. Microbiol.">
        <title>The Global Catalogue of Microorganisms (GCM) 10K type strain sequencing project: providing services to taxonomists for standard genome sequencing and annotation.</title>
        <authorList>
            <consortium name="The Broad Institute Genomics Platform"/>
            <consortium name="The Broad Institute Genome Sequencing Center for Infectious Disease"/>
            <person name="Wu L."/>
            <person name="Ma J."/>
        </authorList>
    </citation>
    <scope>NUCLEOTIDE SEQUENCE [LARGE SCALE GENOMIC DNA]</scope>
    <source>
        <strain evidence="3 4">JCM 15933</strain>
    </source>
</reference>
<feature type="transmembrane region" description="Helical" evidence="1">
    <location>
        <begin position="96"/>
        <end position="112"/>
    </location>
</feature>
<gene>
    <name evidence="3" type="ORF">GCM10009827_025670</name>
</gene>
<dbReference type="Proteomes" id="UP001501470">
    <property type="component" value="Unassembled WGS sequence"/>
</dbReference>
<comment type="caution">
    <text evidence="3">The sequence shown here is derived from an EMBL/GenBank/DDBJ whole genome shotgun (WGS) entry which is preliminary data.</text>
</comment>
<name>A0ABN2A4A1_9ACTN</name>
<dbReference type="InterPro" id="IPR055568">
    <property type="entry name" value="DUF7144"/>
</dbReference>
<feature type="transmembrane region" description="Helical" evidence="1">
    <location>
        <begin position="69"/>
        <end position="89"/>
    </location>
</feature>
<sequence length="143" mass="15462">MAEQSAQQETVAVREEPPGGWAGGFTVFAGIMMIIGGLFHLATGLAAIVENKFFVVTADYLYTFDVTGWGWIHLVVGLVVLLAGCAVFTGRLWARVVGIVLAGLSAIANFMFLPYYPLWSLLIIALDVFIIWALAVQGRSVPE</sequence>
<dbReference type="EMBL" id="BAAAQD010000004">
    <property type="protein sequence ID" value="GAA1510344.1"/>
    <property type="molecule type" value="Genomic_DNA"/>
</dbReference>
<keyword evidence="1" id="KW-0472">Membrane</keyword>
<keyword evidence="1" id="KW-1133">Transmembrane helix</keyword>
<keyword evidence="1" id="KW-0812">Transmembrane</keyword>
<proteinExistence type="predicted"/>
<feature type="transmembrane region" description="Helical" evidence="1">
    <location>
        <begin position="118"/>
        <end position="136"/>
    </location>
</feature>
<organism evidence="3 4">
    <name type="scientific">Dactylosporangium maewongense</name>
    <dbReference type="NCBI Taxonomy" id="634393"/>
    <lineage>
        <taxon>Bacteria</taxon>
        <taxon>Bacillati</taxon>
        <taxon>Actinomycetota</taxon>
        <taxon>Actinomycetes</taxon>
        <taxon>Micromonosporales</taxon>
        <taxon>Micromonosporaceae</taxon>
        <taxon>Dactylosporangium</taxon>
    </lineage>
</organism>
<evidence type="ECO:0000259" key="2">
    <source>
        <dbReference type="Pfam" id="PF23636"/>
    </source>
</evidence>
<feature type="transmembrane region" description="Helical" evidence="1">
    <location>
        <begin position="21"/>
        <end position="49"/>
    </location>
</feature>
<accession>A0ABN2A4A1</accession>
<evidence type="ECO:0000313" key="4">
    <source>
        <dbReference type="Proteomes" id="UP001501470"/>
    </source>
</evidence>
<evidence type="ECO:0000256" key="1">
    <source>
        <dbReference type="SAM" id="Phobius"/>
    </source>
</evidence>
<dbReference type="Pfam" id="PF23636">
    <property type="entry name" value="DUF7144"/>
    <property type="match status" value="1"/>
</dbReference>
<feature type="domain" description="DUF7144" evidence="2">
    <location>
        <begin position="26"/>
        <end position="139"/>
    </location>
</feature>